<name>A0AAN8EWS4_TRICO</name>
<sequence length="511" mass="55771">MWHINTFLTSIKNISHLKKTICVLGARTAIPWNGRDLPSTFTYNYASGPSPSAHLTFHSYAPSPSVSSSSYQQPYNFDFSQLFTNQASAASAYATNAAQFAQQYTATAPPVNAQVDQQNLVKYSQYLDLLRNAYGIQLPGELGQQSSQSHAEYQLSAYPSATATTYQAGAGQQTAQAQAGYQTPNYLPPAAPTYETAQQPVQSQIQYQMTGYPTASGQYPAGAAPYHPAVQTVEQTVQRPAVTYAASTAAPQSQYQIYQPQSFYGQAGQPQQQTVYQPSTQQTYPQPVQTQAQSYQQLLPHPQPPQRPAQVQYPSPYSATQVPLNSQEYTAPSQQPQNPPQQTIQYPGQQVSSGVPQLPSQGQPQQQTTTYGQQGVPTYQTAALTYPPSYPQPSVQSQQPKPTVYTYRPGQAVHPTYSSNLASQSSEQREYETNSVSEPETVGSVYGGEYPTAVEEIYTPPQTPATSRSTTTPRPRTTTTRPRPQTTPPPQATSTKPQTTTAITSQSLTQQ</sequence>
<organism evidence="2 3">
    <name type="scientific">Trichostrongylus colubriformis</name>
    <name type="common">Black scour worm</name>
    <dbReference type="NCBI Taxonomy" id="6319"/>
    <lineage>
        <taxon>Eukaryota</taxon>
        <taxon>Metazoa</taxon>
        <taxon>Ecdysozoa</taxon>
        <taxon>Nematoda</taxon>
        <taxon>Chromadorea</taxon>
        <taxon>Rhabditida</taxon>
        <taxon>Rhabditina</taxon>
        <taxon>Rhabditomorpha</taxon>
        <taxon>Strongyloidea</taxon>
        <taxon>Trichostrongylidae</taxon>
        <taxon>Trichostrongylus</taxon>
    </lineage>
</organism>
<proteinExistence type="predicted"/>
<dbReference type="EMBL" id="WIXE01023993">
    <property type="protein sequence ID" value="KAK5966005.1"/>
    <property type="molecule type" value="Genomic_DNA"/>
</dbReference>
<feature type="compositionally biased region" description="Low complexity" evidence="1">
    <location>
        <begin position="269"/>
        <end position="300"/>
    </location>
</feature>
<evidence type="ECO:0000313" key="3">
    <source>
        <dbReference type="Proteomes" id="UP001331761"/>
    </source>
</evidence>
<feature type="compositionally biased region" description="Polar residues" evidence="1">
    <location>
        <begin position="416"/>
        <end position="426"/>
    </location>
</feature>
<dbReference type="AlphaFoldDB" id="A0AAN8EWS4"/>
<evidence type="ECO:0000256" key="1">
    <source>
        <dbReference type="SAM" id="MobiDB-lite"/>
    </source>
</evidence>
<feature type="compositionally biased region" description="Polar residues" evidence="1">
    <location>
        <begin position="315"/>
        <end position="331"/>
    </location>
</feature>
<reference evidence="2 3" key="1">
    <citation type="submission" date="2019-10" db="EMBL/GenBank/DDBJ databases">
        <title>Assembly and Annotation for the nematode Trichostrongylus colubriformis.</title>
        <authorList>
            <person name="Martin J."/>
        </authorList>
    </citation>
    <scope>NUCLEOTIDE SEQUENCE [LARGE SCALE GENOMIC DNA]</scope>
    <source>
        <strain evidence="2">G859</strain>
        <tissue evidence="2">Whole worm</tissue>
    </source>
</reference>
<feature type="compositionally biased region" description="Low complexity" evidence="1">
    <location>
        <begin position="464"/>
        <end position="484"/>
    </location>
</feature>
<protein>
    <submittedName>
        <fullName evidence="2">Glutaredoxin domain-containing protein</fullName>
    </submittedName>
</protein>
<comment type="caution">
    <text evidence="2">The sequence shown here is derived from an EMBL/GenBank/DDBJ whole genome shotgun (WGS) entry which is preliminary data.</text>
</comment>
<feature type="non-terminal residue" evidence="2">
    <location>
        <position position="511"/>
    </location>
</feature>
<feature type="region of interest" description="Disordered" evidence="1">
    <location>
        <begin position="269"/>
        <end position="511"/>
    </location>
</feature>
<gene>
    <name evidence="2" type="ORF">GCK32_016333</name>
</gene>
<feature type="compositionally biased region" description="Low complexity" evidence="1">
    <location>
        <begin position="392"/>
        <end position="402"/>
    </location>
</feature>
<feature type="compositionally biased region" description="Low complexity" evidence="1">
    <location>
        <begin position="332"/>
        <end position="381"/>
    </location>
</feature>
<dbReference type="Proteomes" id="UP001331761">
    <property type="component" value="Unassembled WGS sequence"/>
</dbReference>
<feature type="compositionally biased region" description="Low complexity" evidence="1">
    <location>
        <begin position="492"/>
        <end position="511"/>
    </location>
</feature>
<evidence type="ECO:0000313" key="2">
    <source>
        <dbReference type="EMBL" id="KAK5966005.1"/>
    </source>
</evidence>
<keyword evidence="3" id="KW-1185">Reference proteome</keyword>
<accession>A0AAN8EWS4</accession>